<comment type="caution">
    <text evidence="1">The sequence shown here is derived from an EMBL/GenBank/DDBJ whole genome shotgun (WGS) entry which is preliminary data.</text>
</comment>
<sequence>MTGKDQSDSCCTYFNGNYMGDYSDDEDSVIYMKCSDWYQESCTRKCGHELSHFYTVTILIKGSTYGSEYQNNLLFARTSIRLKKVVLVELSRDTDNPKDKNAIIIKANIDGQLHLLGYVGLQHIPKVAAAMTKKEFVEITVKHVTSWFVKNTNERMMRGSLLLCKTGQWLSDAQDNMYNPEYKEGVNL</sequence>
<dbReference type="Gene3D" id="3.30.70.2330">
    <property type="match status" value="1"/>
</dbReference>
<gene>
    <name evidence="1" type="ORF">MEDL_37611</name>
</gene>
<accession>A0A8S3SY17</accession>
<dbReference type="EMBL" id="CAJPWZ010001804">
    <property type="protein sequence ID" value="CAG2224391.1"/>
    <property type="molecule type" value="Genomic_DNA"/>
</dbReference>
<evidence type="ECO:0000313" key="1">
    <source>
        <dbReference type="EMBL" id="CAG2224391.1"/>
    </source>
</evidence>
<organism evidence="1 2">
    <name type="scientific">Mytilus edulis</name>
    <name type="common">Blue mussel</name>
    <dbReference type="NCBI Taxonomy" id="6550"/>
    <lineage>
        <taxon>Eukaryota</taxon>
        <taxon>Metazoa</taxon>
        <taxon>Spiralia</taxon>
        <taxon>Lophotrochozoa</taxon>
        <taxon>Mollusca</taxon>
        <taxon>Bivalvia</taxon>
        <taxon>Autobranchia</taxon>
        <taxon>Pteriomorphia</taxon>
        <taxon>Mytilida</taxon>
        <taxon>Mytiloidea</taxon>
        <taxon>Mytilidae</taxon>
        <taxon>Mytilinae</taxon>
        <taxon>Mytilus</taxon>
    </lineage>
</organism>
<reference evidence="1" key="1">
    <citation type="submission" date="2021-03" db="EMBL/GenBank/DDBJ databases">
        <authorList>
            <person name="Bekaert M."/>
        </authorList>
    </citation>
    <scope>NUCLEOTIDE SEQUENCE</scope>
</reference>
<evidence type="ECO:0000313" key="2">
    <source>
        <dbReference type="Proteomes" id="UP000683360"/>
    </source>
</evidence>
<keyword evidence="2" id="KW-1185">Reference proteome</keyword>
<dbReference type="Proteomes" id="UP000683360">
    <property type="component" value="Unassembled WGS sequence"/>
</dbReference>
<proteinExistence type="predicted"/>
<dbReference type="AlphaFoldDB" id="A0A8S3SY17"/>
<protein>
    <submittedName>
        <fullName evidence="1">Uncharacterized protein</fullName>
    </submittedName>
</protein>
<name>A0A8S3SY17_MYTED</name>
<dbReference type="OrthoDB" id="6781095at2759"/>